<evidence type="ECO:0000313" key="3">
    <source>
        <dbReference type="Proteomes" id="UP000218151"/>
    </source>
</evidence>
<gene>
    <name evidence="2" type="ORF">CKY28_17435</name>
</gene>
<accession>A0A2A2SB06</accession>
<feature type="region of interest" description="Disordered" evidence="1">
    <location>
        <begin position="16"/>
        <end position="54"/>
    </location>
</feature>
<proteinExistence type="predicted"/>
<sequence>MEAVMTNSLDVFGMRGAPRRVTPEQDLAMRRRLAGRRGDRPHGGAPTRTKSGEWMWRTTLDLPEAMQLELEALAAAQGVPEDQIVREALVAFGIGDLSHVPGVCDGTYSDDER</sequence>
<reference evidence="3" key="1">
    <citation type="submission" date="2017-09" db="EMBL/GenBank/DDBJ databases">
        <authorList>
            <person name="Feng G."/>
            <person name="Zhu H."/>
        </authorList>
    </citation>
    <scope>NUCLEOTIDE SEQUENCE [LARGE SCALE GENOMIC DNA]</scope>
    <source>
        <strain evidence="3">1PNM-20</strain>
    </source>
</reference>
<name>A0A2A2SB06_9SPHN</name>
<evidence type="ECO:0000313" key="2">
    <source>
        <dbReference type="EMBL" id="PAX06385.1"/>
    </source>
</evidence>
<evidence type="ECO:0000256" key="1">
    <source>
        <dbReference type="SAM" id="MobiDB-lite"/>
    </source>
</evidence>
<comment type="caution">
    <text evidence="2">The sequence shown here is derived from an EMBL/GenBank/DDBJ whole genome shotgun (WGS) entry which is preliminary data.</text>
</comment>
<dbReference type="Proteomes" id="UP000218151">
    <property type="component" value="Unassembled WGS sequence"/>
</dbReference>
<dbReference type="AlphaFoldDB" id="A0A2A2SB06"/>
<organism evidence="2 3">
    <name type="scientific">Sphingomonas lenta</name>
    <dbReference type="NCBI Taxonomy" id="1141887"/>
    <lineage>
        <taxon>Bacteria</taxon>
        <taxon>Pseudomonadati</taxon>
        <taxon>Pseudomonadota</taxon>
        <taxon>Alphaproteobacteria</taxon>
        <taxon>Sphingomonadales</taxon>
        <taxon>Sphingomonadaceae</taxon>
        <taxon>Sphingomonas</taxon>
    </lineage>
</organism>
<keyword evidence="3" id="KW-1185">Reference proteome</keyword>
<dbReference type="EMBL" id="NSLI01000007">
    <property type="protein sequence ID" value="PAX06385.1"/>
    <property type="molecule type" value="Genomic_DNA"/>
</dbReference>
<protein>
    <submittedName>
        <fullName evidence="2">Uncharacterized protein</fullName>
    </submittedName>
</protein>